<keyword evidence="3" id="KW-1185">Reference proteome</keyword>
<feature type="region of interest" description="Disordered" evidence="1">
    <location>
        <begin position="38"/>
        <end position="68"/>
    </location>
</feature>
<dbReference type="EMBL" id="BLXT01001518">
    <property type="protein sequence ID" value="GFN86456.1"/>
    <property type="molecule type" value="Genomic_DNA"/>
</dbReference>
<dbReference type="AlphaFoldDB" id="A0AAV3YVV7"/>
<reference evidence="2 3" key="1">
    <citation type="journal article" date="2021" name="Elife">
        <title>Chloroplast acquisition without the gene transfer in kleptoplastic sea slugs, Plakobranchus ocellatus.</title>
        <authorList>
            <person name="Maeda T."/>
            <person name="Takahashi S."/>
            <person name="Yoshida T."/>
            <person name="Shimamura S."/>
            <person name="Takaki Y."/>
            <person name="Nagai Y."/>
            <person name="Toyoda A."/>
            <person name="Suzuki Y."/>
            <person name="Arimoto A."/>
            <person name="Ishii H."/>
            <person name="Satoh N."/>
            <person name="Nishiyama T."/>
            <person name="Hasebe M."/>
            <person name="Maruyama T."/>
            <person name="Minagawa J."/>
            <person name="Obokata J."/>
            <person name="Shigenobu S."/>
        </authorList>
    </citation>
    <scope>NUCLEOTIDE SEQUENCE [LARGE SCALE GENOMIC DNA]</scope>
</reference>
<protein>
    <submittedName>
        <fullName evidence="2">Uncharacterized protein</fullName>
    </submittedName>
</protein>
<accession>A0AAV3YVV7</accession>
<comment type="caution">
    <text evidence="2">The sequence shown here is derived from an EMBL/GenBank/DDBJ whole genome shotgun (WGS) entry which is preliminary data.</text>
</comment>
<name>A0AAV3YVV7_9GAST</name>
<evidence type="ECO:0000313" key="3">
    <source>
        <dbReference type="Proteomes" id="UP000735302"/>
    </source>
</evidence>
<proteinExistence type="predicted"/>
<feature type="compositionally biased region" description="Basic and acidic residues" evidence="1">
    <location>
        <begin position="58"/>
        <end position="68"/>
    </location>
</feature>
<feature type="compositionally biased region" description="Acidic residues" evidence="1">
    <location>
        <begin position="39"/>
        <end position="57"/>
    </location>
</feature>
<gene>
    <name evidence="2" type="ORF">PoB_001296200</name>
</gene>
<dbReference type="Proteomes" id="UP000735302">
    <property type="component" value="Unassembled WGS sequence"/>
</dbReference>
<sequence>MAAPCGCLDLLDVACSLKLLSEVSGEISFNDVSDVDGKCDDEDNDDGGDDDGDDDDNENCKSDFSWRF</sequence>
<evidence type="ECO:0000313" key="2">
    <source>
        <dbReference type="EMBL" id="GFN86456.1"/>
    </source>
</evidence>
<evidence type="ECO:0000256" key="1">
    <source>
        <dbReference type="SAM" id="MobiDB-lite"/>
    </source>
</evidence>
<organism evidence="2 3">
    <name type="scientific">Plakobranchus ocellatus</name>
    <dbReference type="NCBI Taxonomy" id="259542"/>
    <lineage>
        <taxon>Eukaryota</taxon>
        <taxon>Metazoa</taxon>
        <taxon>Spiralia</taxon>
        <taxon>Lophotrochozoa</taxon>
        <taxon>Mollusca</taxon>
        <taxon>Gastropoda</taxon>
        <taxon>Heterobranchia</taxon>
        <taxon>Euthyneura</taxon>
        <taxon>Panpulmonata</taxon>
        <taxon>Sacoglossa</taxon>
        <taxon>Placobranchoidea</taxon>
        <taxon>Plakobranchidae</taxon>
        <taxon>Plakobranchus</taxon>
    </lineage>
</organism>